<dbReference type="InterPro" id="IPR010221">
    <property type="entry name" value="VCBS_dom"/>
</dbReference>
<dbReference type="EMBL" id="PEIB01000031">
    <property type="protein sequence ID" value="RXJ71847.1"/>
    <property type="molecule type" value="Genomic_DNA"/>
</dbReference>
<dbReference type="InterPro" id="IPR040853">
    <property type="entry name" value="RapA2_cadherin-like"/>
</dbReference>
<dbReference type="Proteomes" id="UP000290287">
    <property type="component" value="Unassembled WGS sequence"/>
</dbReference>
<evidence type="ECO:0000313" key="3">
    <source>
        <dbReference type="Proteomes" id="UP000290287"/>
    </source>
</evidence>
<dbReference type="NCBIfam" id="TIGR01965">
    <property type="entry name" value="VCBS_repeat"/>
    <property type="match status" value="2"/>
</dbReference>
<comment type="caution">
    <text evidence="2">The sequence shown here is derived from an EMBL/GenBank/DDBJ whole genome shotgun (WGS) entry which is preliminary data.</text>
</comment>
<evidence type="ECO:0000259" key="1">
    <source>
        <dbReference type="Pfam" id="PF17803"/>
    </source>
</evidence>
<organism evidence="2 3">
    <name type="scientific">Veronia nyctiphanis</name>
    <dbReference type="NCBI Taxonomy" id="1278244"/>
    <lineage>
        <taxon>Bacteria</taxon>
        <taxon>Pseudomonadati</taxon>
        <taxon>Pseudomonadota</taxon>
        <taxon>Gammaproteobacteria</taxon>
        <taxon>Vibrionales</taxon>
        <taxon>Vibrionaceae</taxon>
        <taxon>Veronia</taxon>
    </lineage>
</organism>
<feature type="domain" description="RapA2 cadherin-like" evidence="1">
    <location>
        <begin position="42"/>
        <end position="113"/>
    </location>
</feature>
<dbReference type="AlphaFoldDB" id="A0A4Q0YLZ9"/>
<proteinExistence type="predicted"/>
<sequence>MTTNSDGTWSYVVNPDAVAALNDNQQAQDSFTITASDGSQHQIVMTVTGDEDAPVVSGVFSTAATETDSDEAVASVSGTLGISDADNADSPSFTDTTVDGTYGSLVLTSGQWSIL</sequence>
<reference evidence="2 3" key="1">
    <citation type="submission" date="2017-10" db="EMBL/GenBank/DDBJ databases">
        <title>Nyctiphanis sp. nov., isolated from the stomach of the euphausiid Nyctiphanes simplex (Hansen, 1911) in the Gulf of California.</title>
        <authorList>
            <person name="Gomez-Gil B."/>
            <person name="Aguilar-Mendez M."/>
            <person name="Lopez-Cortes A."/>
            <person name="Gomez-Gutierrez J."/>
            <person name="Roque A."/>
            <person name="Lang E."/>
            <person name="Gonzalez-Castillo A."/>
        </authorList>
    </citation>
    <scope>NUCLEOTIDE SEQUENCE [LARGE SCALE GENOMIC DNA]</scope>
    <source>
        <strain evidence="2 3">CAIM 600</strain>
    </source>
</reference>
<keyword evidence="3" id="KW-1185">Reference proteome</keyword>
<dbReference type="Pfam" id="PF17803">
    <property type="entry name" value="Cadherin_4"/>
    <property type="match status" value="1"/>
</dbReference>
<name>A0A4Q0YLZ9_9GAMM</name>
<gene>
    <name evidence="2" type="ORF">CS022_19485</name>
</gene>
<protein>
    <recommendedName>
        <fullName evidence="1">RapA2 cadherin-like domain-containing protein</fullName>
    </recommendedName>
</protein>
<evidence type="ECO:0000313" key="2">
    <source>
        <dbReference type="EMBL" id="RXJ71847.1"/>
    </source>
</evidence>
<accession>A0A4Q0YLZ9</accession>
<dbReference type="RefSeq" id="WP_235869758.1">
    <property type="nucleotide sequence ID" value="NZ_PEIB01000031.1"/>
</dbReference>